<accession>A0ABP7KTJ8</accession>
<proteinExistence type="predicted"/>
<dbReference type="RefSeq" id="WP_345068376.1">
    <property type="nucleotide sequence ID" value="NZ_BAABCN010000010.1"/>
</dbReference>
<dbReference type="SUPFAM" id="SSF160379">
    <property type="entry name" value="SP0830-like"/>
    <property type="match status" value="1"/>
</dbReference>
<dbReference type="EMBL" id="BAABCN010000010">
    <property type="protein sequence ID" value="GAA3886877.1"/>
    <property type="molecule type" value="Genomic_DNA"/>
</dbReference>
<dbReference type="Gene3D" id="3.30.70.1280">
    <property type="entry name" value="SP0830-like domains"/>
    <property type="match status" value="1"/>
</dbReference>
<gene>
    <name evidence="1" type="ORF">GCM10022381_31190</name>
</gene>
<evidence type="ECO:0000313" key="2">
    <source>
        <dbReference type="Proteomes" id="UP001501803"/>
    </source>
</evidence>
<reference evidence="2" key="1">
    <citation type="journal article" date="2019" name="Int. J. Syst. Evol. Microbiol.">
        <title>The Global Catalogue of Microorganisms (GCM) 10K type strain sequencing project: providing services to taxonomists for standard genome sequencing and annotation.</title>
        <authorList>
            <consortium name="The Broad Institute Genomics Platform"/>
            <consortium name="The Broad Institute Genome Sequencing Center for Infectious Disease"/>
            <person name="Wu L."/>
            <person name="Ma J."/>
        </authorList>
    </citation>
    <scope>NUCLEOTIDE SEQUENCE [LARGE SCALE GENOMIC DNA]</scope>
    <source>
        <strain evidence="2">JCM 17021</strain>
    </source>
</reference>
<sequence>MTRYAALLRGVNVGGINLKMVEVAAVFTGLGLENVKTVLASGNVLFDSLDSAATLKPRIEAALGERFGYEAWVHVLDMETIGRIIEAFPFEAEREGWHPYVIFTLDPARAAELLEWQDKLDAQFESIRPGDGVIYWTVERGNTLGSVFAKETARAKHKATTTTRNLRTLQKLVR</sequence>
<dbReference type="Proteomes" id="UP001501803">
    <property type="component" value="Unassembled WGS sequence"/>
</dbReference>
<dbReference type="PIRSF" id="PIRSF008502">
    <property type="entry name" value="UCP008502"/>
    <property type="match status" value="1"/>
</dbReference>
<dbReference type="Gene3D" id="3.30.70.1260">
    <property type="entry name" value="bacterial protein sp0830 like"/>
    <property type="match status" value="1"/>
</dbReference>
<keyword evidence="2" id="KW-1185">Reference proteome</keyword>
<protein>
    <submittedName>
        <fullName evidence="1">DUF1697 domain-containing protein</fullName>
    </submittedName>
</protein>
<organism evidence="1 2">
    <name type="scientific">Leifsonia kafniensis</name>
    <dbReference type="NCBI Taxonomy" id="475957"/>
    <lineage>
        <taxon>Bacteria</taxon>
        <taxon>Bacillati</taxon>
        <taxon>Actinomycetota</taxon>
        <taxon>Actinomycetes</taxon>
        <taxon>Micrococcales</taxon>
        <taxon>Microbacteriaceae</taxon>
        <taxon>Leifsonia</taxon>
    </lineage>
</organism>
<name>A0ABP7KTJ8_9MICO</name>
<comment type="caution">
    <text evidence="1">The sequence shown here is derived from an EMBL/GenBank/DDBJ whole genome shotgun (WGS) entry which is preliminary data.</text>
</comment>
<dbReference type="InterPro" id="IPR012545">
    <property type="entry name" value="DUF1697"/>
</dbReference>
<dbReference type="PANTHER" id="PTHR36439">
    <property type="entry name" value="BLL4334 PROTEIN"/>
    <property type="match status" value="1"/>
</dbReference>
<dbReference type="PANTHER" id="PTHR36439:SF1">
    <property type="entry name" value="DUF1697 DOMAIN-CONTAINING PROTEIN"/>
    <property type="match status" value="1"/>
</dbReference>
<evidence type="ECO:0000313" key="1">
    <source>
        <dbReference type="EMBL" id="GAA3886877.1"/>
    </source>
</evidence>
<dbReference type="Pfam" id="PF08002">
    <property type="entry name" value="DUF1697"/>
    <property type="match status" value="1"/>
</dbReference>